<evidence type="ECO:0000313" key="2">
    <source>
        <dbReference type="Proteomes" id="UP001596977"/>
    </source>
</evidence>
<gene>
    <name evidence="1" type="ORF">ACFQ1E_08155</name>
</gene>
<evidence type="ECO:0000313" key="1">
    <source>
        <dbReference type="EMBL" id="MFD0946305.1"/>
    </source>
</evidence>
<dbReference type="PROSITE" id="PS00092">
    <property type="entry name" value="N6_MTASE"/>
    <property type="match status" value="1"/>
</dbReference>
<accession>A0ABW3H7D6</accession>
<comment type="caution">
    <text evidence="1">The sequence shown here is derived from an EMBL/GenBank/DDBJ whole genome shotgun (WGS) entry which is preliminary data.</text>
</comment>
<dbReference type="RefSeq" id="WP_264943677.1">
    <property type="nucleotide sequence ID" value="NZ_JAPDRA010000003.1"/>
</dbReference>
<proteinExistence type="predicted"/>
<dbReference type="EMBL" id="JBHTJG010000003">
    <property type="protein sequence ID" value="MFD0946305.1"/>
    <property type="molecule type" value="Genomic_DNA"/>
</dbReference>
<dbReference type="Gene3D" id="3.40.50.150">
    <property type="entry name" value="Vaccinia Virus protein VP39"/>
    <property type="match status" value="1"/>
</dbReference>
<dbReference type="Proteomes" id="UP001596977">
    <property type="component" value="Unassembled WGS sequence"/>
</dbReference>
<reference evidence="2" key="1">
    <citation type="journal article" date="2019" name="Int. J. Syst. Evol. Microbiol.">
        <title>The Global Catalogue of Microorganisms (GCM) 10K type strain sequencing project: providing services to taxonomists for standard genome sequencing and annotation.</title>
        <authorList>
            <consortium name="The Broad Institute Genomics Platform"/>
            <consortium name="The Broad Institute Genome Sequencing Center for Infectious Disease"/>
            <person name="Wu L."/>
            <person name="Ma J."/>
        </authorList>
    </citation>
    <scope>NUCLEOTIDE SEQUENCE [LARGE SCALE GENOMIC DNA]</scope>
    <source>
        <strain evidence="2">CCUG 62982</strain>
    </source>
</reference>
<dbReference type="SUPFAM" id="SSF53335">
    <property type="entry name" value="S-adenosyl-L-methionine-dependent methyltransferases"/>
    <property type="match status" value="1"/>
</dbReference>
<dbReference type="InterPro" id="IPR002052">
    <property type="entry name" value="DNA_methylase_N6_adenine_CS"/>
</dbReference>
<dbReference type="InterPro" id="IPR029063">
    <property type="entry name" value="SAM-dependent_MTases_sf"/>
</dbReference>
<organism evidence="1 2">
    <name type="scientific">Sphingomonas canadensis</name>
    <dbReference type="NCBI Taxonomy" id="1219257"/>
    <lineage>
        <taxon>Bacteria</taxon>
        <taxon>Pseudomonadati</taxon>
        <taxon>Pseudomonadota</taxon>
        <taxon>Alphaproteobacteria</taxon>
        <taxon>Sphingomonadales</taxon>
        <taxon>Sphingomonadaceae</taxon>
        <taxon>Sphingomonas</taxon>
    </lineage>
</organism>
<sequence length="257" mass="28063">MPRGELSSGAVAKRHPLDWYVEEQWVTRQLIDALGGFRVALMRGETIWDPACGLGNIGAAFGELAAFGGGGHSRRLMLSDVVRRIDAEQLEGVRFDFAAMDFLESIAPPNPVSIVCNPPYSYRKGAGRYAGQLISEAFARHALRIVAACGGTYVAMVLPVKWLASQARWRLFSDHPPSAVLHLTQRPSMPPGDRIAEMGARAFRGGMVDYWWIVWDVRHPAAPGETRTIWLPPLGRPVPLAPLPGLTTAIITEGSEA</sequence>
<name>A0ABW3H7D6_9SPHN</name>
<protein>
    <recommendedName>
        <fullName evidence="3">Methyltransferase</fullName>
    </recommendedName>
</protein>
<keyword evidence="2" id="KW-1185">Reference proteome</keyword>
<evidence type="ECO:0008006" key="3">
    <source>
        <dbReference type="Google" id="ProtNLM"/>
    </source>
</evidence>